<reference evidence="3 4" key="1">
    <citation type="submission" date="2019-09" db="EMBL/GenBank/DDBJ databases">
        <title>Phylogeny of genus Pseudoclavibacter and closely related genus.</title>
        <authorList>
            <person name="Li Y."/>
        </authorList>
    </citation>
    <scope>NUCLEOTIDE SEQUENCE [LARGE SCALE GENOMIC DNA]</scope>
    <source>
        <strain evidence="3 4">EGI 60007</strain>
    </source>
</reference>
<dbReference type="Gene3D" id="3.40.50.12780">
    <property type="entry name" value="N-terminal domain of ligase-like"/>
    <property type="match status" value="1"/>
</dbReference>
<dbReference type="AlphaFoldDB" id="A0A6H9WPP0"/>
<dbReference type="EMBL" id="WBJY01000001">
    <property type="protein sequence ID" value="KAB1648947.1"/>
    <property type="molecule type" value="Genomic_DNA"/>
</dbReference>
<feature type="domain" description="AMP-dependent synthetase/ligase" evidence="2">
    <location>
        <begin position="84"/>
        <end position="293"/>
    </location>
</feature>
<comment type="caution">
    <text evidence="3">The sequence shown here is derived from an EMBL/GenBank/DDBJ whole genome shotgun (WGS) entry which is preliminary data.</text>
</comment>
<accession>A0A6H9WPP0</accession>
<evidence type="ECO:0000256" key="1">
    <source>
        <dbReference type="SAM" id="MobiDB-lite"/>
    </source>
</evidence>
<sequence>MRPSRGATPSWRNASPTGRRSPGTCETAMSARPLRVVDASRPLEVRDAIADALAGGAPVLPRSGAASAGGSRPAPAALSLGGEWPGDACLVIETSGSTATPKRVVLTATSLRASAAATAARLSGAPQAGDSGGDGARCFGHAQWMLCLPAEYVAGAQVLARSIMAETEPVVSTPGPFDALRFAADVDRMHEGLRRTSIVPAQLGRLLDAAEGVGVAGGAGGAGGDEAARVRAAVASLDAVLVGGQSTPLALRERAARLGWRLVTTYGASETSGGCVYDGVPLDGVEARVVDGEVQLSGEVLAAGYLGDPERTAQAFVCDGGRRWYRTGDGGTVEVRAKVACAEGERAEGERTDGAGAGDAGVGDVRAGPVRAGDGSGEQRISIAGRLDNVIISGGEKVSLDRVERLVREVAGYEESVVVGVPSAEWGEVPAVVLAGPAALTHPEAPSGRTGVCVDAPEALAADPGWKVVRAAAEAAGRAARPAHRIRLATMPRLVSGKPDRREVTDLARRALAEGA</sequence>
<evidence type="ECO:0000259" key="2">
    <source>
        <dbReference type="Pfam" id="PF00501"/>
    </source>
</evidence>
<dbReference type="InterPro" id="IPR045851">
    <property type="entry name" value="AMP-bd_C_sf"/>
</dbReference>
<proteinExistence type="predicted"/>
<dbReference type="InterPro" id="IPR050237">
    <property type="entry name" value="ATP-dep_AMP-bd_enzyme"/>
</dbReference>
<dbReference type="SUPFAM" id="SSF56801">
    <property type="entry name" value="Acetyl-CoA synthetase-like"/>
    <property type="match status" value="1"/>
</dbReference>
<dbReference type="InterPro" id="IPR042099">
    <property type="entry name" value="ANL_N_sf"/>
</dbReference>
<dbReference type="OrthoDB" id="9803968at2"/>
<name>A0A6H9WPP0_9MICO</name>
<dbReference type="Proteomes" id="UP000431744">
    <property type="component" value="Unassembled WGS sequence"/>
</dbReference>
<feature type="compositionally biased region" description="Low complexity" evidence="1">
    <location>
        <begin position="362"/>
        <end position="373"/>
    </location>
</feature>
<organism evidence="3 4">
    <name type="scientific">Pseudoclavibacter endophyticus</name>
    <dbReference type="NCBI Taxonomy" id="1778590"/>
    <lineage>
        <taxon>Bacteria</taxon>
        <taxon>Bacillati</taxon>
        <taxon>Actinomycetota</taxon>
        <taxon>Actinomycetes</taxon>
        <taxon>Micrococcales</taxon>
        <taxon>Microbacteriaceae</taxon>
        <taxon>Pseudoclavibacter</taxon>
    </lineage>
</organism>
<dbReference type="Pfam" id="PF00501">
    <property type="entry name" value="AMP-binding"/>
    <property type="match status" value="1"/>
</dbReference>
<dbReference type="InterPro" id="IPR000873">
    <property type="entry name" value="AMP-dep_synth/lig_dom"/>
</dbReference>
<dbReference type="PANTHER" id="PTHR43767:SF1">
    <property type="entry name" value="NONRIBOSOMAL PEPTIDE SYNTHASE PES1 (EUROFUNG)-RELATED"/>
    <property type="match status" value="1"/>
</dbReference>
<dbReference type="Gene3D" id="3.30.300.30">
    <property type="match status" value="1"/>
</dbReference>
<evidence type="ECO:0000313" key="4">
    <source>
        <dbReference type="Proteomes" id="UP000431744"/>
    </source>
</evidence>
<evidence type="ECO:0000313" key="3">
    <source>
        <dbReference type="EMBL" id="KAB1648947.1"/>
    </source>
</evidence>
<feature type="region of interest" description="Disordered" evidence="1">
    <location>
        <begin position="1"/>
        <end position="27"/>
    </location>
</feature>
<feature type="region of interest" description="Disordered" evidence="1">
    <location>
        <begin position="349"/>
        <end position="377"/>
    </location>
</feature>
<gene>
    <name evidence="3" type="ORF">F8O04_01205</name>
</gene>
<dbReference type="GO" id="GO:0016878">
    <property type="term" value="F:acid-thiol ligase activity"/>
    <property type="evidence" value="ECO:0007669"/>
    <property type="project" value="UniProtKB-ARBA"/>
</dbReference>
<protein>
    <submittedName>
        <fullName evidence="3">AMP-binding protein</fullName>
    </submittedName>
</protein>
<dbReference type="PANTHER" id="PTHR43767">
    <property type="entry name" value="LONG-CHAIN-FATTY-ACID--COA LIGASE"/>
    <property type="match status" value="1"/>
</dbReference>
<keyword evidence="4" id="KW-1185">Reference proteome</keyword>